<dbReference type="NCBIfam" id="TIGR02274">
    <property type="entry name" value="dCTP_deam"/>
    <property type="match status" value="1"/>
</dbReference>
<keyword evidence="5" id="KW-1185">Reference proteome</keyword>
<dbReference type="GO" id="GO:0015949">
    <property type="term" value="P:nucleobase-containing small molecule interconversion"/>
    <property type="evidence" value="ECO:0007669"/>
    <property type="project" value="TreeGrafter"/>
</dbReference>
<dbReference type="GO" id="GO:0008829">
    <property type="term" value="F:dCTP deaminase activity"/>
    <property type="evidence" value="ECO:0007669"/>
    <property type="project" value="InterPro"/>
</dbReference>
<keyword evidence="2" id="KW-0378">Hydrolase</keyword>
<dbReference type="EMBL" id="CP015217">
    <property type="protein sequence ID" value="AOP32461.1"/>
    <property type="molecule type" value="Genomic_DNA"/>
</dbReference>
<dbReference type="RefSeq" id="WP_069605711.1">
    <property type="nucleotide sequence ID" value="NZ_CP015217.1"/>
</dbReference>
<dbReference type="CDD" id="cd07557">
    <property type="entry name" value="trimeric_dUTPase"/>
    <property type="match status" value="1"/>
</dbReference>
<dbReference type="GO" id="GO:0000166">
    <property type="term" value="F:nucleotide binding"/>
    <property type="evidence" value="ECO:0007669"/>
    <property type="project" value="UniProtKB-KW"/>
</dbReference>
<sequence length="173" mass="19568">MILTGQEIQKRIGKDIVINPYSEKLLNPNSYNLRLHEELLVYTELPLDMKKPNPAEKIIIPETGLLLKPGVLYLGRTLEFTETHNLVPMLEGRSSIGRLGMLVHVTAGFGDVGFKGFWTLEISVIQPLIVYPAVEVCQIFYHTVEGQITEYSSGKYQANQGIQPSMLYKDFEK</sequence>
<dbReference type="PANTHER" id="PTHR42680:SF3">
    <property type="entry name" value="DCTP DEAMINASE"/>
    <property type="match status" value="1"/>
</dbReference>
<name>A0A1D7USE0_9LEPT</name>
<dbReference type="PANTHER" id="PTHR42680">
    <property type="entry name" value="DCTP DEAMINASE"/>
    <property type="match status" value="1"/>
</dbReference>
<accession>A0A1D7USE0</accession>
<dbReference type="OrthoDB" id="9780202at2"/>
<evidence type="ECO:0000256" key="3">
    <source>
        <dbReference type="ARBA" id="ARBA00023080"/>
    </source>
</evidence>
<evidence type="ECO:0000256" key="2">
    <source>
        <dbReference type="ARBA" id="ARBA00022801"/>
    </source>
</evidence>
<reference evidence="4 5" key="1">
    <citation type="submission" date="2016-04" db="EMBL/GenBank/DDBJ databases">
        <title>Complete genome seqeunce of Leptospira alstonii serovar Room22.</title>
        <authorList>
            <person name="Nally J.E."/>
            <person name="Bayles D.O."/>
            <person name="Hurley D."/>
            <person name="Fanning S."/>
            <person name="McMahon B.J."/>
            <person name="Arent Z."/>
        </authorList>
    </citation>
    <scope>NUCLEOTIDE SEQUENCE [LARGE SCALE GENOMIC DNA]</scope>
    <source>
        <strain evidence="4 5">GWTS #1</strain>
    </source>
</reference>
<dbReference type="InterPro" id="IPR033704">
    <property type="entry name" value="dUTPase_trimeric"/>
</dbReference>
<gene>
    <name evidence="4" type="ORF">A0128_00320</name>
</gene>
<dbReference type="SUPFAM" id="SSF51283">
    <property type="entry name" value="dUTPase-like"/>
    <property type="match status" value="1"/>
</dbReference>
<dbReference type="InterPro" id="IPR036157">
    <property type="entry name" value="dUTPase-like_sf"/>
</dbReference>
<dbReference type="Pfam" id="PF22769">
    <property type="entry name" value="DCD"/>
    <property type="match status" value="1"/>
</dbReference>
<dbReference type="Proteomes" id="UP000094197">
    <property type="component" value="Chromosome 1"/>
</dbReference>
<evidence type="ECO:0000256" key="1">
    <source>
        <dbReference type="ARBA" id="ARBA00022741"/>
    </source>
</evidence>
<organism evidence="4 5">
    <name type="scientific">Leptospira tipperaryensis</name>
    <dbReference type="NCBI Taxonomy" id="2564040"/>
    <lineage>
        <taxon>Bacteria</taxon>
        <taxon>Pseudomonadati</taxon>
        <taxon>Spirochaetota</taxon>
        <taxon>Spirochaetia</taxon>
        <taxon>Leptospirales</taxon>
        <taxon>Leptospiraceae</taxon>
        <taxon>Leptospira</taxon>
    </lineage>
</organism>
<evidence type="ECO:0000313" key="4">
    <source>
        <dbReference type="EMBL" id="AOP32461.1"/>
    </source>
</evidence>
<keyword evidence="1" id="KW-0547">Nucleotide-binding</keyword>
<dbReference type="KEGG" id="laj:A0128_00320"/>
<dbReference type="Gene3D" id="2.70.40.10">
    <property type="match status" value="1"/>
</dbReference>
<dbReference type="AlphaFoldDB" id="A0A1D7USE0"/>
<keyword evidence="3" id="KW-0546">Nucleotide metabolism</keyword>
<dbReference type="InterPro" id="IPR011962">
    <property type="entry name" value="dCTP_deaminase"/>
</dbReference>
<protein>
    <submittedName>
        <fullName evidence="4">dCTP deaminase</fullName>
    </submittedName>
</protein>
<dbReference type="GO" id="GO:0006229">
    <property type="term" value="P:dUTP biosynthetic process"/>
    <property type="evidence" value="ECO:0007669"/>
    <property type="project" value="InterPro"/>
</dbReference>
<proteinExistence type="predicted"/>
<evidence type="ECO:0000313" key="5">
    <source>
        <dbReference type="Proteomes" id="UP000094197"/>
    </source>
</evidence>
<dbReference type="FunFam" id="2.70.40.10:FF:000009">
    <property type="entry name" value="dCTP deaminase, dUMP-forming"/>
    <property type="match status" value="1"/>
</dbReference>